<name>A0A645J1Y1_9ZZZZ</name>
<organism evidence="1">
    <name type="scientific">bioreactor metagenome</name>
    <dbReference type="NCBI Taxonomy" id="1076179"/>
    <lineage>
        <taxon>unclassified sequences</taxon>
        <taxon>metagenomes</taxon>
        <taxon>ecological metagenomes</taxon>
    </lineage>
</organism>
<protein>
    <submittedName>
        <fullName evidence="1">Uncharacterized protein</fullName>
    </submittedName>
</protein>
<accession>A0A645J1Y1</accession>
<reference evidence="1" key="1">
    <citation type="submission" date="2019-08" db="EMBL/GenBank/DDBJ databases">
        <authorList>
            <person name="Kucharzyk K."/>
            <person name="Murdoch R.W."/>
            <person name="Higgins S."/>
            <person name="Loffler F."/>
        </authorList>
    </citation>
    <scope>NUCLEOTIDE SEQUENCE</scope>
</reference>
<sequence>MRMIVQVAGGVFGIHHIEGIVGILFRRVGDDVPFSLLRYNVGYKCLASVEIVADLFHFVFGTSLRKYGKPELLSD</sequence>
<dbReference type="EMBL" id="VSSQ01128412">
    <property type="protein sequence ID" value="MPN57180.1"/>
    <property type="molecule type" value="Genomic_DNA"/>
</dbReference>
<gene>
    <name evidence="1" type="ORF">SDC9_204874</name>
</gene>
<comment type="caution">
    <text evidence="1">The sequence shown here is derived from an EMBL/GenBank/DDBJ whole genome shotgun (WGS) entry which is preliminary data.</text>
</comment>
<evidence type="ECO:0000313" key="1">
    <source>
        <dbReference type="EMBL" id="MPN57180.1"/>
    </source>
</evidence>
<dbReference type="AlphaFoldDB" id="A0A645J1Y1"/>
<proteinExistence type="predicted"/>